<evidence type="ECO:0000256" key="1">
    <source>
        <dbReference type="ARBA" id="ARBA00004398"/>
    </source>
</evidence>
<dbReference type="AlphaFoldDB" id="A0A9D3RZA7"/>
<dbReference type="GO" id="GO:0042742">
    <property type="term" value="P:defense response to bacterium"/>
    <property type="evidence" value="ECO:0007669"/>
    <property type="project" value="TreeGrafter"/>
</dbReference>
<evidence type="ECO:0000256" key="4">
    <source>
        <dbReference type="ARBA" id="ARBA00022525"/>
    </source>
</evidence>
<keyword evidence="6" id="KW-0968">Cytoplasmic vesicle</keyword>
<feature type="compositionally biased region" description="Basic and acidic residues" evidence="8">
    <location>
        <begin position="281"/>
        <end position="306"/>
    </location>
</feature>
<dbReference type="PRINTS" id="PR00659">
    <property type="entry name" value="CHROMOGRANIN"/>
</dbReference>
<dbReference type="GO" id="GO:0030133">
    <property type="term" value="C:transport vesicle"/>
    <property type="evidence" value="ECO:0007669"/>
    <property type="project" value="UniProtKB-SubCell"/>
</dbReference>
<dbReference type="Proteomes" id="UP001044222">
    <property type="component" value="Chromosome 6"/>
</dbReference>
<evidence type="ECO:0000256" key="8">
    <source>
        <dbReference type="SAM" id="MobiDB-lite"/>
    </source>
</evidence>
<dbReference type="PANTHER" id="PTHR10583">
    <property type="entry name" value="CHROMOGRANIN"/>
    <property type="match status" value="1"/>
</dbReference>
<keyword evidence="9" id="KW-0732">Signal</keyword>
<organism evidence="10 11">
    <name type="scientific">Anguilla anguilla</name>
    <name type="common">European freshwater eel</name>
    <name type="synonym">Muraena anguilla</name>
    <dbReference type="NCBI Taxonomy" id="7936"/>
    <lineage>
        <taxon>Eukaryota</taxon>
        <taxon>Metazoa</taxon>
        <taxon>Chordata</taxon>
        <taxon>Craniata</taxon>
        <taxon>Vertebrata</taxon>
        <taxon>Euteleostomi</taxon>
        <taxon>Actinopterygii</taxon>
        <taxon>Neopterygii</taxon>
        <taxon>Teleostei</taxon>
        <taxon>Anguilliformes</taxon>
        <taxon>Anguillidae</taxon>
        <taxon>Anguilla</taxon>
    </lineage>
</organism>
<dbReference type="EMBL" id="JAFIRN010000006">
    <property type="protein sequence ID" value="KAG5846896.1"/>
    <property type="molecule type" value="Genomic_DNA"/>
</dbReference>
<dbReference type="GO" id="GO:0046676">
    <property type="term" value="P:negative regulation of insulin secretion"/>
    <property type="evidence" value="ECO:0007669"/>
    <property type="project" value="TreeGrafter"/>
</dbReference>
<keyword evidence="4" id="KW-0964">Secreted</keyword>
<feature type="compositionally biased region" description="Basic and acidic residues" evidence="8">
    <location>
        <begin position="314"/>
        <end position="333"/>
    </location>
</feature>
<feature type="region of interest" description="Disordered" evidence="8">
    <location>
        <begin position="92"/>
        <end position="333"/>
    </location>
</feature>
<dbReference type="GO" id="GO:0005615">
    <property type="term" value="C:extracellular space"/>
    <property type="evidence" value="ECO:0007669"/>
    <property type="project" value="TreeGrafter"/>
</dbReference>
<dbReference type="PANTHER" id="PTHR10583:SF1">
    <property type="entry name" value="CHROMOGRANIN-A"/>
    <property type="match status" value="1"/>
</dbReference>
<dbReference type="InterPro" id="IPR001990">
    <property type="entry name" value="Granin"/>
</dbReference>
<feature type="compositionally biased region" description="Basic and acidic residues" evidence="8">
    <location>
        <begin position="225"/>
        <end position="240"/>
    </location>
</feature>
<keyword evidence="5" id="KW-1015">Disulfide bond</keyword>
<comment type="subcellular location">
    <subcellularLocation>
        <location evidence="1">Cytoplasmic vesicle</location>
        <location evidence="1">Secretory vesicle</location>
    </subcellularLocation>
    <subcellularLocation>
        <location evidence="2">Secreted</location>
    </subcellularLocation>
</comment>
<feature type="compositionally biased region" description="Basic and acidic residues" evidence="8">
    <location>
        <begin position="127"/>
        <end position="140"/>
    </location>
</feature>
<feature type="signal peptide" evidence="9">
    <location>
        <begin position="1"/>
        <end position="18"/>
    </location>
</feature>
<evidence type="ECO:0000256" key="3">
    <source>
        <dbReference type="ARBA" id="ARBA00005723"/>
    </source>
</evidence>
<feature type="chain" id="PRO_5038898049" description="Chromogranin-A" evidence="9">
    <location>
        <begin position="19"/>
        <end position="355"/>
    </location>
</feature>
<protein>
    <recommendedName>
        <fullName evidence="7">Chromogranin-A</fullName>
    </recommendedName>
</protein>
<dbReference type="GO" id="GO:0033604">
    <property type="term" value="P:negative regulation of catecholamine secretion"/>
    <property type="evidence" value="ECO:0007669"/>
    <property type="project" value="TreeGrafter"/>
</dbReference>
<evidence type="ECO:0000256" key="2">
    <source>
        <dbReference type="ARBA" id="ARBA00004613"/>
    </source>
</evidence>
<accession>A0A9D3RZA7</accession>
<evidence type="ECO:0000256" key="9">
    <source>
        <dbReference type="SAM" id="SignalP"/>
    </source>
</evidence>
<evidence type="ECO:0000256" key="6">
    <source>
        <dbReference type="ARBA" id="ARBA00023329"/>
    </source>
</evidence>
<comment type="caution">
    <text evidence="10">The sequence shown here is derived from an EMBL/GenBank/DDBJ whole genome shotgun (WGS) entry which is preliminary data.</text>
</comment>
<name>A0A9D3RZA7_ANGAN</name>
<sequence length="355" mass="39547">MITRGCLFLALMVNYVLSLPVSSHHTENEDVKVMKCIVEVIADALSKPNPIPVSQGCLDSLRTDTRLISILRRQNFLKELQEIALQGANERALNPDEGGAADVTDRLGGSTALKDSPDRSMLAFLERPGEKAAMPEKRESEDDSMENEGKSQEAEPDKRISNSLNEDKVTRANLEDDAEKKEDGSDRDEVDDIQVKSGGETEPAKIPAEVKSPEEEPGSEGVQKTAEERRDFDRPEKRKEEDEEEEREPKHRGETDELSEGPSSRKQAEGEPVGGGATEGIPHHSKEEEDNGGREEEEEEARRSPEALELQMMARRETEEGSANRRTEDHEVESLAAIESELESMAQKLHELRRG</sequence>
<dbReference type="GO" id="GO:0086030">
    <property type="term" value="P:adenylate cyclase-activating adrenergic receptor signaling pathway involved in cardiac muscle relaxation"/>
    <property type="evidence" value="ECO:0007669"/>
    <property type="project" value="TreeGrafter"/>
</dbReference>
<gene>
    <name evidence="10" type="ORF">ANANG_G00119840</name>
</gene>
<proteinExistence type="inferred from homology"/>
<evidence type="ECO:0000256" key="5">
    <source>
        <dbReference type="ARBA" id="ARBA00023157"/>
    </source>
</evidence>
<dbReference type="GO" id="GO:0042583">
    <property type="term" value="C:chromaffin granule"/>
    <property type="evidence" value="ECO:0007669"/>
    <property type="project" value="TreeGrafter"/>
</dbReference>
<evidence type="ECO:0000313" key="11">
    <source>
        <dbReference type="Proteomes" id="UP001044222"/>
    </source>
</evidence>
<evidence type="ECO:0000313" key="10">
    <source>
        <dbReference type="EMBL" id="KAG5846896.1"/>
    </source>
</evidence>
<dbReference type="InterPro" id="IPR018054">
    <property type="entry name" value="Chromogranin_CS"/>
</dbReference>
<reference evidence="10" key="1">
    <citation type="submission" date="2021-01" db="EMBL/GenBank/DDBJ databases">
        <title>A chromosome-scale assembly of European eel, Anguilla anguilla.</title>
        <authorList>
            <person name="Henkel C."/>
            <person name="Jong-Raadsen S.A."/>
            <person name="Dufour S."/>
            <person name="Weltzien F.-A."/>
            <person name="Palstra A.P."/>
            <person name="Pelster B."/>
            <person name="Spaink H.P."/>
            <person name="Van Den Thillart G.E."/>
            <person name="Jansen H."/>
            <person name="Zahm M."/>
            <person name="Klopp C."/>
            <person name="Cedric C."/>
            <person name="Louis A."/>
            <person name="Berthelot C."/>
            <person name="Parey E."/>
            <person name="Roest Crollius H."/>
            <person name="Montfort J."/>
            <person name="Robinson-Rechavi M."/>
            <person name="Bucao C."/>
            <person name="Bouchez O."/>
            <person name="Gislard M."/>
            <person name="Lluch J."/>
            <person name="Milhes M."/>
            <person name="Lampietro C."/>
            <person name="Lopez Roques C."/>
            <person name="Donnadieu C."/>
            <person name="Braasch I."/>
            <person name="Desvignes T."/>
            <person name="Postlethwait J."/>
            <person name="Bobe J."/>
            <person name="Guiguen Y."/>
            <person name="Dirks R."/>
        </authorList>
    </citation>
    <scope>NUCLEOTIDE SEQUENCE</scope>
    <source>
        <strain evidence="10">Tag_6206</strain>
        <tissue evidence="10">Liver</tissue>
    </source>
</reference>
<dbReference type="PROSITE" id="PS00422">
    <property type="entry name" value="GRANINS_1"/>
    <property type="match status" value="1"/>
</dbReference>
<keyword evidence="11" id="KW-1185">Reference proteome</keyword>
<feature type="compositionally biased region" description="Basic and acidic residues" evidence="8">
    <location>
        <begin position="147"/>
        <end position="184"/>
    </location>
</feature>
<evidence type="ECO:0000256" key="7">
    <source>
        <dbReference type="ARBA" id="ARBA00040787"/>
    </source>
</evidence>
<dbReference type="Pfam" id="PF01271">
    <property type="entry name" value="Granin"/>
    <property type="match status" value="2"/>
</dbReference>
<dbReference type="InterPro" id="IPR001819">
    <property type="entry name" value="Chromogranin_AB"/>
</dbReference>
<comment type="similarity">
    <text evidence="3">Belongs to the chromogranin/secretogranin protein family.</text>
</comment>